<dbReference type="InterPro" id="IPR013762">
    <property type="entry name" value="Integrase-like_cat_sf"/>
</dbReference>
<keyword evidence="2" id="KW-0229">DNA integration</keyword>
<dbReference type="PROSITE" id="PS51898">
    <property type="entry name" value="TYR_RECOMBINASE"/>
    <property type="match status" value="1"/>
</dbReference>
<dbReference type="Gene3D" id="1.10.150.130">
    <property type="match status" value="1"/>
</dbReference>
<evidence type="ECO:0000256" key="4">
    <source>
        <dbReference type="ARBA" id="ARBA00023172"/>
    </source>
</evidence>
<dbReference type="CDD" id="cd00801">
    <property type="entry name" value="INT_P4_C"/>
    <property type="match status" value="1"/>
</dbReference>
<dbReference type="Pfam" id="PF00589">
    <property type="entry name" value="Phage_integrase"/>
    <property type="match status" value="1"/>
</dbReference>
<comment type="similarity">
    <text evidence="1">Belongs to the 'phage' integrase family.</text>
</comment>
<feature type="domain" description="Tyr recombinase" evidence="5">
    <location>
        <begin position="199"/>
        <end position="388"/>
    </location>
</feature>
<dbReference type="InterPro" id="IPR038488">
    <property type="entry name" value="Integrase_DNA-bd_sf"/>
</dbReference>
<evidence type="ECO:0000256" key="2">
    <source>
        <dbReference type="ARBA" id="ARBA00022908"/>
    </source>
</evidence>
<keyword evidence="3" id="KW-0238">DNA-binding</keyword>
<evidence type="ECO:0000256" key="1">
    <source>
        <dbReference type="ARBA" id="ARBA00008857"/>
    </source>
</evidence>
<accession>A0AA90W7E7</accession>
<protein>
    <submittedName>
        <fullName evidence="6">Tyrosine-type recombinase/integrase</fullName>
    </submittedName>
</protein>
<dbReference type="Proteomes" id="UP000480556">
    <property type="component" value="Unassembled WGS sequence"/>
</dbReference>
<dbReference type="Pfam" id="PF22022">
    <property type="entry name" value="Phage_int_M"/>
    <property type="match status" value="1"/>
</dbReference>
<dbReference type="RefSeq" id="WP_153389535.1">
    <property type="nucleotide sequence ID" value="NZ_WITK01000043.1"/>
</dbReference>
<organism evidence="6 7">
    <name type="scientific">Acinetobacter wanghuae</name>
    <dbReference type="NCBI Taxonomy" id="2662362"/>
    <lineage>
        <taxon>Bacteria</taxon>
        <taxon>Pseudomonadati</taxon>
        <taxon>Pseudomonadota</taxon>
        <taxon>Gammaproteobacteria</taxon>
        <taxon>Moraxellales</taxon>
        <taxon>Moraxellaceae</taxon>
        <taxon>Acinetobacter</taxon>
    </lineage>
</organism>
<sequence>MSLTENQIKRCSPREKIYFLADDDGLSLKVEPNGRKSWSYRYAIAGTNKRPRITLGIYPMLSLKQARSERDSFKANQYKKSEVKQCQVKTFKNVCEEWLVFKARNSFHDQPRCGVIQLAKACLNKDIYPNLGDLPFKAVERSHLVAVIKEIESRDVKEPVQKSYSYLNQIYDYAVAMGYCDFNLAYGLNKIIIKTKIKKNYPYLKPENINDFLRRLASINTHPIIKKAILFKLYTGVRGAELLLAEPHHFDLERNIWKIPALHIKQLRRKVIAGYDIADFIVPLSRQAIDIIKSAMEWSFGEKYVFASPRLKDHPLHFNTINTVIRKMGYSVNELSSHGLRSTFSTVLNESGLFQESWIEVQLSHVDKNKTRASYNHADYFSQRIEMMQWWADYIDTKVKASYD</sequence>
<dbReference type="InterPro" id="IPR053876">
    <property type="entry name" value="Phage_int_M"/>
</dbReference>
<gene>
    <name evidence="6" type="ORF">GHJ48_13795</name>
</gene>
<keyword evidence="4" id="KW-0233">DNA recombination</keyword>
<evidence type="ECO:0000259" key="5">
    <source>
        <dbReference type="PROSITE" id="PS51898"/>
    </source>
</evidence>
<evidence type="ECO:0000313" key="7">
    <source>
        <dbReference type="Proteomes" id="UP000480556"/>
    </source>
</evidence>
<dbReference type="InterPro" id="IPR025166">
    <property type="entry name" value="Integrase_DNA_bind_dom"/>
</dbReference>
<dbReference type="InterPro" id="IPR010998">
    <property type="entry name" value="Integrase_recombinase_N"/>
</dbReference>
<comment type="caution">
    <text evidence="6">The sequence shown here is derived from an EMBL/GenBank/DDBJ whole genome shotgun (WGS) entry which is preliminary data.</text>
</comment>
<dbReference type="InterPro" id="IPR002104">
    <property type="entry name" value="Integrase_catalytic"/>
</dbReference>
<dbReference type="AlphaFoldDB" id="A0AA90W7E7"/>
<dbReference type="Gene3D" id="3.30.160.390">
    <property type="entry name" value="Integrase, DNA-binding domain"/>
    <property type="match status" value="1"/>
</dbReference>
<reference evidence="6 7" key="1">
    <citation type="submission" date="2019-10" db="EMBL/GenBank/DDBJ databases">
        <authorList>
            <person name="Dong K."/>
        </authorList>
    </citation>
    <scope>NUCLEOTIDE SEQUENCE [LARGE SCALE GENOMIC DNA]</scope>
    <source>
        <strain evidence="7">dk771</strain>
    </source>
</reference>
<dbReference type="GO" id="GO:0003677">
    <property type="term" value="F:DNA binding"/>
    <property type="evidence" value="ECO:0007669"/>
    <property type="project" value="UniProtKB-KW"/>
</dbReference>
<evidence type="ECO:0000313" key="6">
    <source>
        <dbReference type="EMBL" id="MQW93441.1"/>
    </source>
</evidence>
<dbReference type="SUPFAM" id="SSF56349">
    <property type="entry name" value="DNA breaking-rejoining enzymes"/>
    <property type="match status" value="1"/>
</dbReference>
<dbReference type="EMBL" id="WITK01000043">
    <property type="protein sequence ID" value="MQW93441.1"/>
    <property type="molecule type" value="Genomic_DNA"/>
</dbReference>
<dbReference type="Pfam" id="PF13356">
    <property type="entry name" value="Arm-DNA-bind_3"/>
    <property type="match status" value="1"/>
</dbReference>
<dbReference type="InterPro" id="IPR011010">
    <property type="entry name" value="DNA_brk_join_enz"/>
</dbReference>
<proteinExistence type="inferred from homology"/>
<dbReference type="PANTHER" id="PTHR30629:SF2">
    <property type="entry name" value="PROPHAGE INTEGRASE INTS-RELATED"/>
    <property type="match status" value="1"/>
</dbReference>
<dbReference type="GO" id="GO:0015074">
    <property type="term" value="P:DNA integration"/>
    <property type="evidence" value="ECO:0007669"/>
    <property type="project" value="UniProtKB-KW"/>
</dbReference>
<dbReference type="GO" id="GO:0006310">
    <property type="term" value="P:DNA recombination"/>
    <property type="evidence" value="ECO:0007669"/>
    <property type="project" value="UniProtKB-KW"/>
</dbReference>
<dbReference type="InterPro" id="IPR050808">
    <property type="entry name" value="Phage_Integrase"/>
</dbReference>
<dbReference type="PANTHER" id="PTHR30629">
    <property type="entry name" value="PROPHAGE INTEGRASE"/>
    <property type="match status" value="1"/>
</dbReference>
<evidence type="ECO:0000256" key="3">
    <source>
        <dbReference type="ARBA" id="ARBA00023125"/>
    </source>
</evidence>
<name>A0AA90W7E7_9GAMM</name>
<dbReference type="Gene3D" id="1.10.443.10">
    <property type="entry name" value="Intergrase catalytic core"/>
    <property type="match status" value="1"/>
</dbReference>